<proteinExistence type="predicted"/>
<dbReference type="RefSeq" id="WP_315607083.1">
    <property type="nucleotide sequence ID" value="NZ_CP130318.1"/>
</dbReference>
<evidence type="ECO:0000313" key="5">
    <source>
        <dbReference type="Proteomes" id="UP001305702"/>
    </source>
</evidence>
<evidence type="ECO:0000259" key="3">
    <source>
        <dbReference type="PROSITE" id="PS50853"/>
    </source>
</evidence>
<feature type="signal peptide" evidence="2">
    <location>
        <begin position="1"/>
        <end position="21"/>
    </location>
</feature>
<dbReference type="InterPro" id="IPR003961">
    <property type="entry name" value="FN3_dom"/>
</dbReference>
<dbReference type="Pfam" id="PF13320">
    <property type="entry name" value="GH123_cat"/>
    <property type="match status" value="1"/>
</dbReference>
<feature type="chain" id="PRO_5041655854" evidence="2">
    <location>
        <begin position="22"/>
        <end position="1099"/>
    </location>
</feature>
<evidence type="ECO:0000256" key="2">
    <source>
        <dbReference type="SAM" id="SignalP"/>
    </source>
</evidence>
<keyword evidence="2" id="KW-0732">Signal</keyword>
<protein>
    <submittedName>
        <fullName evidence="4">DUF4091 domain-containing protein</fullName>
    </submittedName>
</protein>
<dbReference type="Gene3D" id="2.60.40.10">
    <property type="entry name" value="Immunoglobulins"/>
    <property type="match status" value="1"/>
</dbReference>
<dbReference type="InterPro" id="IPR036116">
    <property type="entry name" value="FN3_sf"/>
</dbReference>
<dbReference type="AlphaFoldDB" id="A0AA96RHF3"/>
<dbReference type="InterPro" id="IPR054470">
    <property type="entry name" value="FIMAH_dom"/>
</dbReference>
<feature type="domain" description="Fibronectin type-III" evidence="3">
    <location>
        <begin position="922"/>
        <end position="1014"/>
    </location>
</feature>
<dbReference type="EMBL" id="CP130318">
    <property type="protein sequence ID" value="WNQ13303.1"/>
    <property type="molecule type" value="Genomic_DNA"/>
</dbReference>
<dbReference type="SUPFAM" id="SSF49265">
    <property type="entry name" value="Fibronectin type III"/>
    <property type="match status" value="1"/>
</dbReference>
<gene>
    <name evidence="4" type="ORF">MJA45_09835</name>
</gene>
<dbReference type="CDD" id="cd00063">
    <property type="entry name" value="FN3"/>
    <property type="match status" value="1"/>
</dbReference>
<evidence type="ECO:0000256" key="1">
    <source>
        <dbReference type="SAM" id="Coils"/>
    </source>
</evidence>
<name>A0AA96RHF3_9BACL</name>
<keyword evidence="5" id="KW-1185">Reference proteome</keyword>
<dbReference type="InterPro" id="IPR013783">
    <property type="entry name" value="Ig-like_fold"/>
</dbReference>
<organism evidence="4 5">
    <name type="scientific">Paenibacillus aurantius</name>
    <dbReference type="NCBI Taxonomy" id="2918900"/>
    <lineage>
        <taxon>Bacteria</taxon>
        <taxon>Bacillati</taxon>
        <taxon>Bacillota</taxon>
        <taxon>Bacilli</taxon>
        <taxon>Bacillales</taxon>
        <taxon>Paenibacillaceae</taxon>
        <taxon>Paenibacillus</taxon>
    </lineage>
</organism>
<evidence type="ECO:0000313" key="4">
    <source>
        <dbReference type="EMBL" id="WNQ13303.1"/>
    </source>
</evidence>
<dbReference type="Gene3D" id="2.60.120.260">
    <property type="entry name" value="Galactose-binding domain-like"/>
    <property type="match status" value="2"/>
</dbReference>
<dbReference type="InterPro" id="IPR025150">
    <property type="entry name" value="GH123_cat"/>
</dbReference>
<dbReference type="KEGG" id="paun:MJA45_09835"/>
<feature type="coiled-coil region" evidence="1">
    <location>
        <begin position="289"/>
        <end position="316"/>
    </location>
</feature>
<dbReference type="Proteomes" id="UP001305702">
    <property type="component" value="Chromosome"/>
</dbReference>
<dbReference type="PROSITE" id="PS50853">
    <property type="entry name" value="FN3"/>
    <property type="match status" value="1"/>
</dbReference>
<dbReference type="SMART" id="SM00060">
    <property type="entry name" value="FN3"/>
    <property type="match status" value="1"/>
</dbReference>
<sequence length="1099" mass="121208">MALIVMLLGSLAVSGMPAASAEDTTGPTETNNFFQTMLFNDLKVAENSTAYKFFPSNNTVQLEANEPGHFIAFEFPVDHEGVYDLHILPWRATSYAKYKVSIDGQLAKEVDFYGTSKEMEYLTAMKLEKGTHIIKFEYSGKSPGSTNYKMGVTDLYLVSHHSFNFKDLKETGRSAGLETAVQGEGVLIQSTEPGPFIEFELPVSSPRLYSIRLEGIPSSSGGQVNVQLDGQSVGTMDYYGAGDKALAALTVSRPLEAGLHKLRLEVTGKSADSKGYEVRPEHLILILGRLDAEKTRRALESKIADLKNLLQAANSQIPGGSAPEDQTLRAQAQELGLRLSDLEAKSLQPDLTQTAVSALLSEADKQTYPLKRLVNFADARAARPAAKLGLLTADSMSLVYPRELPCQCSAAEPGISMAKGEYENLQPVVMAYGAALKGVNARVTSIVGPDGKEALGSLMKASIAPLGSVNIRKSRHYTLPATEDRPVAYEGWIPDPIRSDLSSVDVPAGDMQPFWLELYADGKATPGSYRVKVVVSAEGGITEQMEVRAEVWPFALPDRPELPTSITMNAEILNMVYSLAGKEEFDQMHQKYIDFLETFKIEPDLIYRKAPPTVEELLKIKDKWGLRQFAAYYLYVGWLNLDLKKRETWQPEIDRVLQELGAAMEQYEKAGLADQAYLYGFDEASADQLPLAKEMFTQIKQKFPNLPIMTTYLDKSLGVTSGLAGLVDIWVPGVQAFDPAARDQAQARGDLVYWYSAIGVKHPLPNWFNGYAPSDTRVLMGPLSHKMKVDGFLYYNITRWLNRGPMNDSILSTWDPRTISDANGDGSLFYPGQEGPLASQRIQNFRDGMEDYNLLNMLRRSIESAAGKEESLLAEARTLLKADAVAADERTFTDNPVLYRQWREEVARMIVKLDSQTPVWPEGSKLTVGNATYSTMDLQWPAASDNLGVEAYRISINGTELPEVIRERGSETYTYTVTGLEDSASYDFSIRAVDFAGNVSEPLSGSGTTPTNAALVQARLEGYIASGAVRQPLASQLTNQLQQAAHHQEQGRIDQALHSLDVFLEHMNNEPHADKITAPAKDRLTASIGTLKRQWQEAK</sequence>
<reference evidence="4 5" key="1">
    <citation type="submission" date="2022-02" db="EMBL/GenBank/DDBJ databases">
        <title>Paenibacillus sp. MBLB1776 Whole Genome Shotgun Sequencing.</title>
        <authorList>
            <person name="Hwang C.Y."/>
            <person name="Cho E.-S."/>
            <person name="Seo M.-J."/>
        </authorList>
    </citation>
    <scope>NUCLEOTIDE SEQUENCE [LARGE SCALE GENOMIC DNA]</scope>
    <source>
        <strain evidence="4 5">MBLB1776</strain>
    </source>
</reference>
<keyword evidence="1" id="KW-0175">Coiled coil</keyword>
<accession>A0AA96RHF3</accession>
<dbReference type="Pfam" id="PF22888">
    <property type="entry name" value="FIMAH"/>
    <property type="match status" value="1"/>
</dbReference>